<name>A0A2T2PC43_CORCC</name>
<reference evidence="1 2" key="1">
    <citation type="journal article" date="2018" name="Front. Microbiol.">
        <title>Genome-Wide Analysis of Corynespora cassiicola Leaf Fall Disease Putative Effectors.</title>
        <authorList>
            <person name="Lopez D."/>
            <person name="Ribeiro S."/>
            <person name="Label P."/>
            <person name="Fumanal B."/>
            <person name="Venisse J.S."/>
            <person name="Kohler A."/>
            <person name="de Oliveira R.R."/>
            <person name="Labutti K."/>
            <person name="Lipzen A."/>
            <person name="Lail K."/>
            <person name="Bauer D."/>
            <person name="Ohm R.A."/>
            <person name="Barry K.W."/>
            <person name="Spatafora J."/>
            <person name="Grigoriev I.V."/>
            <person name="Martin F.M."/>
            <person name="Pujade-Renaud V."/>
        </authorList>
    </citation>
    <scope>NUCLEOTIDE SEQUENCE [LARGE SCALE GENOMIC DNA]</scope>
    <source>
        <strain evidence="1 2">Philippines</strain>
    </source>
</reference>
<evidence type="ECO:0000313" key="1">
    <source>
        <dbReference type="EMBL" id="PSN75106.1"/>
    </source>
</evidence>
<dbReference type="Proteomes" id="UP000240883">
    <property type="component" value="Unassembled WGS sequence"/>
</dbReference>
<dbReference type="AlphaFoldDB" id="A0A2T2PC43"/>
<dbReference type="EMBL" id="KZ678128">
    <property type="protein sequence ID" value="PSN75106.1"/>
    <property type="molecule type" value="Genomic_DNA"/>
</dbReference>
<accession>A0A2T2PC43</accession>
<gene>
    <name evidence="1" type="ORF">BS50DRAFT_32872</name>
</gene>
<keyword evidence="2" id="KW-1185">Reference proteome</keyword>
<protein>
    <submittedName>
        <fullName evidence="1">Uncharacterized protein</fullName>
    </submittedName>
</protein>
<organism evidence="1 2">
    <name type="scientific">Corynespora cassiicola Philippines</name>
    <dbReference type="NCBI Taxonomy" id="1448308"/>
    <lineage>
        <taxon>Eukaryota</taxon>
        <taxon>Fungi</taxon>
        <taxon>Dikarya</taxon>
        <taxon>Ascomycota</taxon>
        <taxon>Pezizomycotina</taxon>
        <taxon>Dothideomycetes</taxon>
        <taxon>Pleosporomycetidae</taxon>
        <taxon>Pleosporales</taxon>
        <taxon>Corynesporascaceae</taxon>
        <taxon>Corynespora</taxon>
    </lineage>
</organism>
<evidence type="ECO:0000313" key="2">
    <source>
        <dbReference type="Proteomes" id="UP000240883"/>
    </source>
</evidence>
<sequence>MKEEEFSHRMSPLDEARPSCCLGRRSSENDSGCIVSQWEMLPRHVVTVEPPWRRLVRWTSRAVSMHRRLHPICRSWFRLASGQLAYGFSLLNVPNQEGYPLACLRCEEVREIRGHAAVTLPWASEDCKWGNPWPTARTLSVVARPSAYALHLR</sequence>
<proteinExistence type="predicted"/>